<dbReference type="Pfam" id="PF09388">
    <property type="entry name" value="SpoOE-like"/>
    <property type="match status" value="1"/>
</dbReference>
<evidence type="ECO:0000313" key="1">
    <source>
        <dbReference type="EMBL" id="MFC7321255.1"/>
    </source>
</evidence>
<dbReference type="RefSeq" id="WP_253935913.1">
    <property type="nucleotide sequence ID" value="NZ_JAPVRC010000006.1"/>
</dbReference>
<dbReference type="EMBL" id="JBHTBY010000008">
    <property type="protein sequence ID" value="MFC7321255.1"/>
    <property type="molecule type" value="Genomic_DNA"/>
</dbReference>
<protein>
    <submittedName>
        <fullName evidence="1">Aspartyl-phosphate phosphatase Spo0E family protein</fullName>
    </submittedName>
</protein>
<proteinExistence type="predicted"/>
<gene>
    <name evidence="1" type="ORF">ACFQMN_10210</name>
</gene>
<dbReference type="InterPro" id="IPR053028">
    <property type="entry name" value="Spo0E-like_phosphatase"/>
</dbReference>
<dbReference type="InterPro" id="IPR018540">
    <property type="entry name" value="Spo0E-like"/>
</dbReference>
<evidence type="ECO:0000313" key="2">
    <source>
        <dbReference type="Proteomes" id="UP001596494"/>
    </source>
</evidence>
<accession>A0ABW2K3D0</accession>
<dbReference type="Proteomes" id="UP001596494">
    <property type="component" value="Unassembled WGS sequence"/>
</dbReference>
<dbReference type="SUPFAM" id="SSF140500">
    <property type="entry name" value="BAS1536-like"/>
    <property type="match status" value="1"/>
</dbReference>
<organism evidence="1 2">
    <name type="scientific">Halobacillus campisalis</name>
    <dbReference type="NCBI Taxonomy" id="435909"/>
    <lineage>
        <taxon>Bacteria</taxon>
        <taxon>Bacillati</taxon>
        <taxon>Bacillota</taxon>
        <taxon>Bacilli</taxon>
        <taxon>Bacillales</taxon>
        <taxon>Bacillaceae</taxon>
        <taxon>Halobacillus</taxon>
    </lineage>
</organism>
<dbReference type="InterPro" id="IPR037208">
    <property type="entry name" value="Spo0E-like_sf"/>
</dbReference>
<dbReference type="PANTHER" id="PTHR41263">
    <property type="entry name" value="ASPARTYL-PHOSPHATE PHOSPHATASE YISI"/>
    <property type="match status" value="1"/>
</dbReference>
<dbReference type="Gene3D" id="4.10.280.10">
    <property type="entry name" value="Helix-loop-helix DNA-binding domain"/>
    <property type="match status" value="1"/>
</dbReference>
<keyword evidence="2" id="KW-1185">Reference proteome</keyword>
<comment type="caution">
    <text evidence="1">The sequence shown here is derived from an EMBL/GenBank/DDBJ whole genome shotgun (WGS) entry which is preliminary data.</text>
</comment>
<dbReference type="InterPro" id="IPR036638">
    <property type="entry name" value="HLH_DNA-bd_sf"/>
</dbReference>
<sequence length="53" mass="6189">MNKVIEPPKYKLSKAILIKKREMIELGTRYGLTDVRTVRCSQQLDDLLNRQAN</sequence>
<dbReference type="PANTHER" id="PTHR41263:SF1">
    <property type="entry name" value="ASPARTYL-PHOSPHATE PHOSPHATASE YISI"/>
    <property type="match status" value="1"/>
</dbReference>
<name>A0ABW2K3D0_9BACI</name>
<reference evidence="2" key="1">
    <citation type="journal article" date="2019" name="Int. J. Syst. Evol. Microbiol.">
        <title>The Global Catalogue of Microorganisms (GCM) 10K type strain sequencing project: providing services to taxonomists for standard genome sequencing and annotation.</title>
        <authorList>
            <consortium name="The Broad Institute Genomics Platform"/>
            <consortium name="The Broad Institute Genome Sequencing Center for Infectious Disease"/>
            <person name="Wu L."/>
            <person name="Ma J."/>
        </authorList>
    </citation>
    <scope>NUCLEOTIDE SEQUENCE [LARGE SCALE GENOMIC DNA]</scope>
    <source>
        <strain evidence="2">CCUG 73951</strain>
    </source>
</reference>